<keyword evidence="1" id="KW-0732">Signal</keyword>
<keyword evidence="3" id="KW-1185">Reference proteome</keyword>
<evidence type="ECO:0000313" key="3">
    <source>
        <dbReference type="Proteomes" id="UP001595962"/>
    </source>
</evidence>
<dbReference type="EMBL" id="JBHSGB010000017">
    <property type="protein sequence ID" value="MFC4656773.1"/>
    <property type="molecule type" value="Genomic_DNA"/>
</dbReference>
<dbReference type="InterPro" id="IPR018759">
    <property type="entry name" value="BBP2_2"/>
</dbReference>
<evidence type="ECO:0000313" key="2">
    <source>
        <dbReference type="EMBL" id="MFC4656773.1"/>
    </source>
</evidence>
<dbReference type="Pfam" id="PF10082">
    <property type="entry name" value="BBP2_2"/>
    <property type="match status" value="1"/>
</dbReference>
<feature type="chain" id="PRO_5046359890" evidence="1">
    <location>
        <begin position="21"/>
        <end position="393"/>
    </location>
</feature>
<name>A0ABV9JR73_9GAMM</name>
<protein>
    <submittedName>
        <fullName evidence="2">Outer membrane beta-barrel protein</fullName>
    </submittedName>
</protein>
<dbReference type="RefSeq" id="WP_377336154.1">
    <property type="nucleotide sequence ID" value="NZ_JBHSGB010000017.1"/>
</dbReference>
<evidence type="ECO:0000256" key="1">
    <source>
        <dbReference type="SAM" id="SignalP"/>
    </source>
</evidence>
<accession>A0ABV9JR73</accession>
<comment type="caution">
    <text evidence="2">The sequence shown here is derived from an EMBL/GenBank/DDBJ whole genome shotgun (WGS) entry which is preliminary data.</text>
</comment>
<dbReference type="Proteomes" id="UP001595962">
    <property type="component" value="Unassembled WGS sequence"/>
</dbReference>
<reference evidence="3" key="1">
    <citation type="journal article" date="2019" name="Int. J. Syst. Evol. Microbiol.">
        <title>The Global Catalogue of Microorganisms (GCM) 10K type strain sequencing project: providing services to taxonomists for standard genome sequencing and annotation.</title>
        <authorList>
            <consortium name="The Broad Institute Genomics Platform"/>
            <consortium name="The Broad Institute Genome Sequencing Center for Infectious Disease"/>
            <person name="Wu L."/>
            <person name="Ma J."/>
        </authorList>
    </citation>
    <scope>NUCLEOTIDE SEQUENCE [LARGE SCALE GENOMIC DNA]</scope>
    <source>
        <strain evidence="3">DT28</strain>
    </source>
</reference>
<gene>
    <name evidence="2" type="ORF">ACFO3I_17265</name>
</gene>
<feature type="signal peptide" evidence="1">
    <location>
        <begin position="1"/>
        <end position="20"/>
    </location>
</feature>
<proteinExistence type="predicted"/>
<organism evidence="2 3">
    <name type="scientific">Rheinheimera marina</name>
    <dbReference type="NCBI Taxonomy" id="1774958"/>
    <lineage>
        <taxon>Bacteria</taxon>
        <taxon>Pseudomonadati</taxon>
        <taxon>Pseudomonadota</taxon>
        <taxon>Gammaproteobacteria</taxon>
        <taxon>Chromatiales</taxon>
        <taxon>Chromatiaceae</taxon>
        <taxon>Rheinheimera</taxon>
    </lineage>
</organism>
<sequence length="393" mass="43726">MKSKLAIMVALACASSQVLAVDPQTIQTESGFDITPLLTTGLKYDDNVTSTATDEIDSWVLTVVPSLKARADDGVTVYEFNAGVFSGTYFDSSDDNFIDTNIGGLFDTRLSEQSKVNLKADLVWGHEDRGTGITEGLNNDQDEPTRLNNQTVSGYYEYGAKAAPARIRFGAKYFNKEYMNQREVTQFRDYDSLLGGVNFYYDTQSGTTAVFQASSEDISYDIVDPTAPRDSTDTNYKVGAEWQISALTSGEAKIGYQKKDFDDAGREDFSGVAWTVNANWSPLSYTSFNVGTGRKAKDPLQGGDYIKETTYLVGWTHNWSESIQTNLSYNRMEEDYVGLVREDTNDSYTAGVKYAFRRFMDISLYGTVTDKTSTVEGIEFDRNIIGINFDFSL</sequence>